<dbReference type="Proteomes" id="UP000270343">
    <property type="component" value="Unassembled WGS sequence"/>
</dbReference>
<dbReference type="OrthoDB" id="4309122at2"/>
<protein>
    <recommendedName>
        <fullName evidence="3">Phytanoyl-CoA dioxygenase</fullName>
    </recommendedName>
</protein>
<evidence type="ECO:0000313" key="1">
    <source>
        <dbReference type="EMBL" id="RKN62816.1"/>
    </source>
</evidence>
<dbReference type="EMBL" id="RBAM01000020">
    <property type="protein sequence ID" value="RKN62816.1"/>
    <property type="molecule type" value="Genomic_DNA"/>
</dbReference>
<gene>
    <name evidence="1" type="ORF">D7231_30725</name>
</gene>
<dbReference type="SUPFAM" id="SSF51197">
    <property type="entry name" value="Clavaminate synthase-like"/>
    <property type="match status" value="1"/>
</dbReference>
<evidence type="ECO:0000313" key="2">
    <source>
        <dbReference type="Proteomes" id="UP000270343"/>
    </source>
</evidence>
<reference evidence="1 2" key="1">
    <citation type="journal article" date="2015" name="Antonie Van Leeuwenhoek">
        <title>Streptomyces klenkii sp. nov., isolated from deep marine sediment.</title>
        <authorList>
            <person name="Veyisoglu A."/>
            <person name="Sahin N."/>
        </authorList>
    </citation>
    <scope>NUCLEOTIDE SEQUENCE [LARGE SCALE GENOMIC DNA]</scope>
    <source>
        <strain evidence="1 2">KCTC 29202</strain>
    </source>
</reference>
<dbReference type="RefSeq" id="WP_120758893.1">
    <property type="nucleotide sequence ID" value="NZ_JBFADQ010000017.1"/>
</dbReference>
<proteinExistence type="predicted"/>
<organism evidence="1 2">
    <name type="scientific">Streptomyces klenkii</name>
    <dbReference type="NCBI Taxonomy" id="1420899"/>
    <lineage>
        <taxon>Bacteria</taxon>
        <taxon>Bacillati</taxon>
        <taxon>Actinomycetota</taxon>
        <taxon>Actinomycetes</taxon>
        <taxon>Kitasatosporales</taxon>
        <taxon>Streptomycetaceae</taxon>
        <taxon>Streptomyces</taxon>
    </lineage>
</organism>
<dbReference type="Gene3D" id="2.60.120.620">
    <property type="entry name" value="q2cbj1_9rhob like domain"/>
    <property type="match status" value="1"/>
</dbReference>
<accession>A0A3B0AU98</accession>
<evidence type="ECO:0008006" key="3">
    <source>
        <dbReference type="Google" id="ProtNLM"/>
    </source>
</evidence>
<comment type="caution">
    <text evidence="1">The sequence shown here is derived from an EMBL/GenBank/DDBJ whole genome shotgun (WGS) entry which is preliminary data.</text>
</comment>
<name>A0A3B0AU98_9ACTN</name>
<keyword evidence="2" id="KW-1185">Reference proteome</keyword>
<sequence>MVFEAKHFDTLAEQGYCVIENYLDPETVQRLRTVSEDILSRGDGTMPPSLFLESPELKNALFSEKFDDMVEGLSNKVGPLLLYPNFTVRKALLIGWHIDDRMLSKPVNKSGDFPAILMFNIFLQDNDTVHGGGMDIVQSSPLRSREEREEIVSNHAYTPENTITSKAGDLVIFDYRAVHRGTHPQIDSDVSRLALQWTLSVGDAVTQDYLKYLRARLTKKLHISDYTSHKASNFFADLPNITRELIEESCGKPVFSDGLGYRGLSDIVEEDSH</sequence>
<dbReference type="AlphaFoldDB" id="A0A3B0AU98"/>